<reference evidence="1 2" key="1">
    <citation type="submission" date="2023-05" db="EMBL/GenBank/DDBJ databases">
        <title>B98-5 Cell Line De Novo Hybrid Assembly: An Optical Mapping Approach.</title>
        <authorList>
            <person name="Kananen K."/>
            <person name="Auerbach J.A."/>
            <person name="Kautto E."/>
            <person name="Blachly J.S."/>
        </authorList>
    </citation>
    <scope>NUCLEOTIDE SEQUENCE [LARGE SCALE GENOMIC DNA]</scope>
    <source>
        <strain evidence="1">B95-8</strain>
        <tissue evidence="1">Cell line</tissue>
    </source>
</reference>
<comment type="caution">
    <text evidence="1">The sequence shown here is derived from an EMBL/GenBank/DDBJ whole genome shotgun (WGS) entry which is preliminary data.</text>
</comment>
<accession>A0ABQ9U5G4</accession>
<protein>
    <submittedName>
        <fullName evidence="1">Uncharacterized protein</fullName>
    </submittedName>
</protein>
<evidence type="ECO:0000313" key="1">
    <source>
        <dbReference type="EMBL" id="KAK2092025.1"/>
    </source>
</evidence>
<dbReference type="Proteomes" id="UP001266305">
    <property type="component" value="Unassembled WGS sequence"/>
</dbReference>
<organism evidence="1 2">
    <name type="scientific">Saguinus oedipus</name>
    <name type="common">Cotton-top tamarin</name>
    <name type="synonym">Oedipomidas oedipus</name>
    <dbReference type="NCBI Taxonomy" id="9490"/>
    <lineage>
        <taxon>Eukaryota</taxon>
        <taxon>Metazoa</taxon>
        <taxon>Chordata</taxon>
        <taxon>Craniata</taxon>
        <taxon>Vertebrata</taxon>
        <taxon>Euteleostomi</taxon>
        <taxon>Mammalia</taxon>
        <taxon>Eutheria</taxon>
        <taxon>Euarchontoglires</taxon>
        <taxon>Primates</taxon>
        <taxon>Haplorrhini</taxon>
        <taxon>Platyrrhini</taxon>
        <taxon>Cebidae</taxon>
        <taxon>Callitrichinae</taxon>
        <taxon>Saguinus</taxon>
    </lineage>
</organism>
<sequence>MLFILMSFSSTRVPLPNLALMVDSILNLALMVDSILNLALMVDSILNLALMVDSILNLALMVNSILTAKKEGPSRYGHLSFCQDGREEESGIALCVRFAEHALVQALTFSTSEFLM</sequence>
<gene>
    <name evidence="1" type="ORF">P7K49_028553</name>
</gene>
<proteinExistence type="predicted"/>
<evidence type="ECO:0000313" key="2">
    <source>
        <dbReference type="Proteomes" id="UP001266305"/>
    </source>
</evidence>
<keyword evidence="2" id="KW-1185">Reference proteome</keyword>
<name>A0ABQ9U5G4_SAGOE</name>
<dbReference type="EMBL" id="JASSZA010000015">
    <property type="protein sequence ID" value="KAK2092025.1"/>
    <property type="molecule type" value="Genomic_DNA"/>
</dbReference>